<comment type="function">
    <text evidence="7">3'-5' exoribonuclease that releases 5'-nucleoside monophosphates and is involved in maturation of structured RNAs.</text>
</comment>
<dbReference type="RefSeq" id="WP_099304632.1">
    <property type="nucleotide sequence ID" value="NZ_PDVP01000002.1"/>
</dbReference>
<dbReference type="SUPFAM" id="SSF50249">
    <property type="entry name" value="Nucleic acid-binding proteins"/>
    <property type="match status" value="2"/>
</dbReference>
<comment type="caution">
    <text evidence="10">The sequence shown here is derived from an EMBL/GenBank/DDBJ whole genome shotgun (WGS) entry which is preliminary data.</text>
</comment>
<feature type="region of interest" description="Disordered" evidence="8">
    <location>
        <begin position="737"/>
        <end position="768"/>
    </location>
</feature>
<dbReference type="InterPro" id="IPR004476">
    <property type="entry name" value="RNase_II/RNase_R"/>
</dbReference>
<evidence type="ECO:0000256" key="1">
    <source>
        <dbReference type="ARBA" id="ARBA00001849"/>
    </source>
</evidence>
<dbReference type="PROSITE" id="PS50126">
    <property type="entry name" value="S1"/>
    <property type="match status" value="1"/>
</dbReference>
<dbReference type="PANTHER" id="PTHR23355:SF9">
    <property type="entry name" value="DIS3-LIKE EXONUCLEASE 2"/>
    <property type="match status" value="1"/>
</dbReference>
<keyword evidence="3 7" id="KW-0540">Nuclease</keyword>
<comment type="similarity">
    <text evidence="7">Belongs to the RNR ribonuclease family. RNase R subfamily.</text>
</comment>
<dbReference type="NCBIfam" id="TIGR00358">
    <property type="entry name" value="3_prime_RNase"/>
    <property type="match status" value="1"/>
</dbReference>
<dbReference type="GO" id="GO:0003723">
    <property type="term" value="F:RNA binding"/>
    <property type="evidence" value="ECO:0007669"/>
    <property type="project" value="UniProtKB-UniRule"/>
</dbReference>
<protein>
    <recommendedName>
        <fullName evidence="7">Ribonuclease R</fullName>
        <shortName evidence="7">RNase R</shortName>
        <ecNumber evidence="7">3.1.13.1</ecNumber>
    </recommendedName>
</protein>
<dbReference type="NCBIfam" id="TIGR02063">
    <property type="entry name" value="RNase_R"/>
    <property type="match status" value="1"/>
</dbReference>
<evidence type="ECO:0000259" key="9">
    <source>
        <dbReference type="PROSITE" id="PS50126"/>
    </source>
</evidence>
<dbReference type="InterPro" id="IPR040476">
    <property type="entry name" value="CSD2"/>
</dbReference>
<dbReference type="EMBL" id="PDVP01000002">
    <property type="protein sequence ID" value="PHP68120.1"/>
    <property type="molecule type" value="Genomic_DNA"/>
</dbReference>
<evidence type="ECO:0000313" key="10">
    <source>
        <dbReference type="EMBL" id="PHP68120.1"/>
    </source>
</evidence>
<dbReference type="HAMAP" id="MF_01895">
    <property type="entry name" value="RNase_R"/>
    <property type="match status" value="1"/>
</dbReference>
<dbReference type="Pfam" id="PF00575">
    <property type="entry name" value="S1"/>
    <property type="match status" value="1"/>
</dbReference>
<feature type="region of interest" description="Disordered" evidence="8">
    <location>
        <begin position="199"/>
        <end position="221"/>
    </location>
</feature>
<evidence type="ECO:0000256" key="7">
    <source>
        <dbReference type="HAMAP-Rule" id="MF_01895"/>
    </source>
</evidence>
<keyword evidence="4 7" id="KW-0378">Hydrolase</keyword>
<evidence type="ECO:0000256" key="2">
    <source>
        <dbReference type="ARBA" id="ARBA00022490"/>
    </source>
</evidence>
<dbReference type="GO" id="GO:0006402">
    <property type="term" value="P:mRNA catabolic process"/>
    <property type="evidence" value="ECO:0007669"/>
    <property type="project" value="TreeGrafter"/>
</dbReference>
<evidence type="ECO:0000256" key="5">
    <source>
        <dbReference type="ARBA" id="ARBA00022839"/>
    </source>
</evidence>
<dbReference type="OrthoDB" id="9764149at2"/>
<feature type="domain" description="S1 motif" evidence="9">
    <location>
        <begin position="649"/>
        <end position="730"/>
    </location>
</feature>
<dbReference type="SMART" id="SM00316">
    <property type="entry name" value="S1"/>
    <property type="match status" value="1"/>
</dbReference>
<proteinExistence type="inferred from homology"/>
<gene>
    <name evidence="7 10" type="primary">rnr</name>
    <name evidence="10" type="ORF">CSC94_05535</name>
</gene>
<dbReference type="InterPro" id="IPR012340">
    <property type="entry name" value="NA-bd_OB-fold"/>
</dbReference>
<comment type="catalytic activity">
    <reaction evidence="1 7">
        <text>Exonucleolytic cleavage in the 3'- to 5'-direction to yield nucleoside 5'-phosphates.</text>
        <dbReference type="EC" id="3.1.13.1"/>
    </reaction>
</comment>
<dbReference type="CDD" id="cd04471">
    <property type="entry name" value="S1_RNase_R"/>
    <property type="match status" value="1"/>
</dbReference>
<feature type="region of interest" description="Disordered" evidence="8">
    <location>
        <begin position="1"/>
        <end position="25"/>
    </location>
</feature>
<name>A0A2G1QRN7_9HYPH</name>
<keyword evidence="6 7" id="KW-0694">RNA-binding</keyword>
<dbReference type="GO" id="GO:0008859">
    <property type="term" value="F:exoribonuclease II activity"/>
    <property type="evidence" value="ECO:0007669"/>
    <property type="project" value="UniProtKB-UniRule"/>
</dbReference>
<dbReference type="EC" id="3.1.13.1" evidence="7"/>
<dbReference type="Proteomes" id="UP000221168">
    <property type="component" value="Unassembled WGS sequence"/>
</dbReference>
<evidence type="ECO:0000256" key="6">
    <source>
        <dbReference type="ARBA" id="ARBA00022884"/>
    </source>
</evidence>
<keyword evidence="11" id="KW-1185">Reference proteome</keyword>
<comment type="subcellular location">
    <subcellularLocation>
        <location evidence="7">Cytoplasm</location>
    </subcellularLocation>
</comment>
<dbReference type="InterPro" id="IPR001900">
    <property type="entry name" value="RNase_II/R"/>
</dbReference>
<feature type="compositionally biased region" description="Basic and acidic residues" evidence="8">
    <location>
        <begin position="11"/>
        <end position="25"/>
    </location>
</feature>
<dbReference type="PROSITE" id="PS01175">
    <property type="entry name" value="RIBONUCLEASE_II"/>
    <property type="match status" value="1"/>
</dbReference>
<sequence length="768" mass="84051">MARRLPGTGKSRGDRPARNDHMPSREEILRYIAENPDAAGKRELAKAFNLKGDARVELKQMLRDLQDEGLIEKRRKRLSRPGSLPHVTVLDIFGRDSDGGLLARPMEWDEADSPAPVVSVRTSRNAPGRQPGVGDRVLAKTFASDRDDGPAYSARVMKVLDKRRDAVLGVLRETADGGLRIEPVDRKQAELVIETEDRGDAKPGDLVEVQPGRSPRHGLGRGKVTAVIGSVTSEKAISMIAIHAHEIPHVFPPEVLAEAEAAEPATMAGREDWRDLDLVTIDPADAKDHDDAIHAEADPDPENAGGQIVTVAIADVAAYVRSGSALDREALKRGNSVYFPDRVVPMLPERISNDLCSLKENVDRPALAVRMVFSAKGRKLRHSFHRIMMRSSARLAYTQAQAAIDGAPDEKTGPILDTVLKPLWDAYRVLSKGRANREPLELDLPERKILLKDDGTVDRVTVPDRLDAHKLVEEFMIQANVSAAETLETKSQALVYRVHDMPSLAKQEALREFLRTVGLSLARGAQLRPAQFNTILSAVDDTENEALVNEVVLRSQSQAVYSPANIGHFGLNLQRYAHFTSPIRRYADLIVHRALIRALKLGADGLTPDEEARLDDTSALISGTERRAMAAERETVDRLIASHLADQVGQVFDGRITGVTKAGLFVQLPQFGADGFIPISTLGQEYYHYDEAAHAVIGGSSGEGWRLGDKVEVELVEIAPMAGSILMEMASDARPLPGMTRSFHKAKAGSRKRPGVAKGRSGGKGRRR</sequence>
<dbReference type="AlphaFoldDB" id="A0A2G1QRN7"/>
<feature type="compositionally biased region" description="Basic residues" evidence="8">
    <location>
        <begin position="742"/>
        <end position="768"/>
    </location>
</feature>
<evidence type="ECO:0000313" key="11">
    <source>
        <dbReference type="Proteomes" id="UP000221168"/>
    </source>
</evidence>
<keyword evidence="5 7" id="KW-0269">Exonuclease</keyword>
<dbReference type="InterPro" id="IPR003029">
    <property type="entry name" value="S1_domain"/>
</dbReference>
<dbReference type="GO" id="GO:0005829">
    <property type="term" value="C:cytosol"/>
    <property type="evidence" value="ECO:0007669"/>
    <property type="project" value="TreeGrafter"/>
</dbReference>
<evidence type="ECO:0000256" key="3">
    <source>
        <dbReference type="ARBA" id="ARBA00022722"/>
    </source>
</evidence>
<reference evidence="10 11" key="1">
    <citation type="submission" date="2017-10" db="EMBL/GenBank/DDBJ databases">
        <title>Sedimentibacterium mangrovi gen. nov., sp. nov., a novel member of family Phyllobacteriacea isolated from mangrove sediment.</title>
        <authorList>
            <person name="Liao H."/>
            <person name="Tian Y."/>
        </authorList>
    </citation>
    <scope>NUCLEOTIDE SEQUENCE [LARGE SCALE GENOMIC DNA]</scope>
    <source>
        <strain evidence="10 11">X9-2-2</strain>
    </source>
</reference>
<accession>A0A2G1QRN7</accession>
<dbReference type="PANTHER" id="PTHR23355">
    <property type="entry name" value="RIBONUCLEASE"/>
    <property type="match status" value="1"/>
</dbReference>
<organism evidence="10 11">
    <name type="scientific">Zhengella mangrovi</name>
    <dbReference type="NCBI Taxonomy" id="1982044"/>
    <lineage>
        <taxon>Bacteria</taxon>
        <taxon>Pseudomonadati</taxon>
        <taxon>Pseudomonadota</taxon>
        <taxon>Alphaproteobacteria</taxon>
        <taxon>Hyphomicrobiales</taxon>
        <taxon>Notoacmeibacteraceae</taxon>
        <taxon>Zhengella</taxon>
    </lineage>
</organism>
<dbReference type="SMART" id="SM00955">
    <property type="entry name" value="RNB"/>
    <property type="match status" value="1"/>
</dbReference>
<dbReference type="InterPro" id="IPR011805">
    <property type="entry name" value="RNase_R"/>
</dbReference>
<evidence type="ECO:0000256" key="4">
    <source>
        <dbReference type="ARBA" id="ARBA00022801"/>
    </source>
</evidence>
<dbReference type="Pfam" id="PF00773">
    <property type="entry name" value="RNB"/>
    <property type="match status" value="1"/>
</dbReference>
<dbReference type="Gene3D" id="2.40.50.140">
    <property type="entry name" value="Nucleic acid-binding proteins"/>
    <property type="match status" value="1"/>
</dbReference>
<dbReference type="Pfam" id="PF17876">
    <property type="entry name" value="CSD2"/>
    <property type="match status" value="1"/>
</dbReference>
<dbReference type="InterPro" id="IPR050180">
    <property type="entry name" value="RNR_Ribonuclease"/>
</dbReference>
<evidence type="ECO:0000256" key="8">
    <source>
        <dbReference type="SAM" id="MobiDB-lite"/>
    </source>
</evidence>
<keyword evidence="2 7" id="KW-0963">Cytoplasm</keyword>
<dbReference type="InterPro" id="IPR022966">
    <property type="entry name" value="RNase_II/R_CS"/>
</dbReference>